<dbReference type="InterPro" id="IPR050287">
    <property type="entry name" value="MTA/SAH_deaminase"/>
</dbReference>
<feature type="domain" description="Amidohydrolase-related" evidence="2">
    <location>
        <begin position="66"/>
        <end position="423"/>
    </location>
</feature>
<name>A0ABP8RVJ0_9PSEU</name>
<dbReference type="Pfam" id="PF01979">
    <property type="entry name" value="Amidohydro_1"/>
    <property type="match status" value="1"/>
</dbReference>
<dbReference type="PANTHER" id="PTHR43794:SF11">
    <property type="entry name" value="AMIDOHYDROLASE-RELATED DOMAIN-CONTAINING PROTEIN"/>
    <property type="match status" value="1"/>
</dbReference>
<dbReference type="InterPro" id="IPR032466">
    <property type="entry name" value="Metal_Hydrolase"/>
</dbReference>
<proteinExistence type="predicted"/>
<dbReference type="PANTHER" id="PTHR43794">
    <property type="entry name" value="AMINOHYDROLASE SSNA-RELATED"/>
    <property type="match status" value="1"/>
</dbReference>
<organism evidence="3 4">
    <name type="scientific">Pseudonocardia xishanensis</name>
    <dbReference type="NCBI Taxonomy" id="630995"/>
    <lineage>
        <taxon>Bacteria</taxon>
        <taxon>Bacillati</taxon>
        <taxon>Actinomycetota</taxon>
        <taxon>Actinomycetes</taxon>
        <taxon>Pseudonocardiales</taxon>
        <taxon>Pseudonocardiaceae</taxon>
        <taxon>Pseudonocardia</taxon>
    </lineage>
</organism>
<dbReference type="Proteomes" id="UP001501598">
    <property type="component" value="Unassembled WGS sequence"/>
</dbReference>
<dbReference type="SUPFAM" id="SSF51338">
    <property type="entry name" value="Composite domain of metallo-dependent hydrolases"/>
    <property type="match status" value="1"/>
</dbReference>
<reference evidence="4" key="1">
    <citation type="journal article" date="2019" name="Int. J. Syst. Evol. Microbiol.">
        <title>The Global Catalogue of Microorganisms (GCM) 10K type strain sequencing project: providing services to taxonomists for standard genome sequencing and annotation.</title>
        <authorList>
            <consortium name="The Broad Institute Genomics Platform"/>
            <consortium name="The Broad Institute Genome Sequencing Center for Infectious Disease"/>
            <person name="Wu L."/>
            <person name="Ma J."/>
        </authorList>
    </citation>
    <scope>NUCLEOTIDE SEQUENCE [LARGE SCALE GENOMIC DNA]</scope>
    <source>
        <strain evidence="4">JCM 17906</strain>
    </source>
</reference>
<protein>
    <submittedName>
        <fullName evidence="3">Amidohydrolase family protein</fullName>
    </submittedName>
</protein>
<evidence type="ECO:0000259" key="2">
    <source>
        <dbReference type="Pfam" id="PF01979"/>
    </source>
</evidence>
<dbReference type="SUPFAM" id="SSF51556">
    <property type="entry name" value="Metallo-dependent hydrolases"/>
    <property type="match status" value="1"/>
</dbReference>
<evidence type="ECO:0000313" key="3">
    <source>
        <dbReference type="EMBL" id="GAA4549818.1"/>
    </source>
</evidence>
<dbReference type="Gene3D" id="3.20.20.140">
    <property type="entry name" value="Metal-dependent hydrolases"/>
    <property type="match status" value="1"/>
</dbReference>
<dbReference type="InterPro" id="IPR006680">
    <property type="entry name" value="Amidohydro-rel"/>
</dbReference>
<evidence type="ECO:0000256" key="1">
    <source>
        <dbReference type="ARBA" id="ARBA00022801"/>
    </source>
</evidence>
<gene>
    <name evidence="3" type="ORF">GCM10023175_38640</name>
</gene>
<sequence>MFEARRVATLGPMTRTLVRGGHVLTMDPALGDLPTGDVLVEDGTIVAVAPSLEVTDAEVIDASGHLVLPGLVDTHRHTWQSLVRGICGDWTLGDYYFGIRLAISPAYTADDVRLGALDALNAGVTTLLDFSHCNNTPDHSDAAVLGLRDTGIRAAFCYGFFESSPEATRFGEHSARLADYHRIADTYFPTDDGLLTLGVSLSELFGLPWDRTVAELAAARERRALIVNHTGCVWGSVLTGGVRELDALDLLGPDMVHVHCNTLDDAEWEALARSGGKVSISVETELNMGMGRPVFERCRRHGLAPTLSADVISLNSGDLWHELRFGLGWTRWEGTDAVNLAGAMPEAVTTTAKEAMAWSTVNAADALGLGDRIGSLTPGKRADLQLVGGGAVEQHPRIDPYATLVFQATAADVRTVLVDGRVVKRDGVLTGVDLPRLTADADTAAAAILGRVRDAGRALPGTPTGAFEALEPIARGFHDEAVRAAKARR</sequence>
<comment type="caution">
    <text evidence="3">The sequence shown here is derived from an EMBL/GenBank/DDBJ whole genome shotgun (WGS) entry which is preliminary data.</text>
</comment>
<dbReference type="NCBIfam" id="NF006056">
    <property type="entry name" value="PRK08204.1"/>
    <property type="match status" value="1"/>
</dbReference>
<keyword evidence="1" id="KW-0378">Hydrolase</keyword>
<dbReference type="InterPro" id="IPR011059">
    <property type="entry name" value="Metal-dep_hydrolase_composite"/>
</dbReference>
<dbReference type="EMBL" id="BAABGT010000053">
    <property type="protein sequence ID" value="GAA4549818.1"/>
    <property type="molecule type" value="Genomic_DNA"/>
</dbReference>
<dbReference type="Gene3D" id="2.30.40.10">
    <property type="entry name" value="Urease, subunit C, domain 1"/>
    <property type="match status" value="1"/>
</dbReference>
<evidence type="ECO:0000313" key="4">
    <source>
        <dbReference type="Proteomes" id="UP001501598"/>
    </source>
</evidence>
<accession>A0ABP8RVJ0</accession>
<keyword evidence="4" id="KW-1185">Reference proteome</keyword>